<dbReference type="RefSeq" id="WP_048699458.1">
    <property type="nucleotide sequence ID" value="NZ_HG764815.1"/>
</dbReference>
<dbReference type="Proteomes" id="UP000035763">
    <property type="component" value="Unassembled WGS sequence"/>
</dbReference>
<sequence>MGDVQNAFHRTPFAKPLIGMQPPDGRTLIRLDNYFAMKWSEQGYEPEEVDSLNPADWFGLTVRIKPQFKSVVYDFGDGTSFGPTTDLGGPYPTGNIVKAYTDAGVYTTQIHATLTGQVSLNGSEWIDIPGQADLDGPVTPLTVLTADNRLYASGG</sequence>
<proteinExistence type="predicted"/>
<dbReference type="STRING" id="1193182.BN11_3400002"/>
<gene>
    <name evidence="1" type="ORF">BN11_3400002</name>
</gene>
<organism evidence="1 2">
    <name type="scientific">Nostocoides australiense Ben110</name>
    <dbReference type="NCBI Taxonomy" id="1193182"/>
    <lineage>
        <taxon>Bacteria</taxon>
        <taxon>Bacillati</taxon>
        <taxon>Actinomycetota</taxon>
        <taxon>Actinomycetes</taxon>
        <taxon>Micrococcales</taxon>
        <taxon>Intrasporangiaceae</taxon>
        <taxon>Nostocoides</taxon>
    </lineage>
</organism>
<evidence type="ECO:0000313" key="1">
    <source>
        <dbReference type="EMBL" id="CCH73869.1"/>
    </source>
</evidence>
<comment type="caution">
    <text evidence="1">The sequence shown here is derived from an EMBL/GenBank/DDBJ whole genome shotgun (WGS) entry which is preliminary data.</text>
</comment>
<evidence type="ECO:0008006" key="3">
    <source>
        <dbReference type="Google" id="ProtNLM"/>
    </source>
</evidence>
<reference evidence="1 2" key="1">
    <citation type="journal article" date="2013" name="ISME J.">
        <title>A metabolic model for members of the genus Tetrasphaera involved in enhanced biological phosphorus removal.</title>
        <authorList>
            <person name="Kristiansen R."/>
            <person name="Nguyen H.T.T."/>
            <person name="Saunders A.M."/>
            <person name="Nielsen J.L."/>
            <person name="Wimmer R."/>
            <person name="Le V.Q."/>
            <person name="McIlroy S.J."/>
            <person name="Petrovski S."/>
            <person name="Seviour R.J."/>
            <person name="Calteau A."/>
            <person name="Nielsen K.L."/>
            <person name="Nielsen P.H."/>
        </authorList>
    </citation>
    <scope>NUCLEOTIDE SEQUENCE [LARGE SCALE GENOMIC DNA]</scope>
    <source>
        <strain evidence="1 2">Ben110</strain>
    </source>
</reference>
<dbReference type="AlphaFoldDB" id="W6K3U4"/>
<dbReference type="EMBL" id="CAJA01000269">
    <property type="protein sequence ID" value="CCH73869.1"/>
    <property type="molecule type" value="Genomic_DNA"/>
</dbReference>
<protein>
    <recommendedName>
        <fullName evidence="3">PKD domain-containing protein</fullName>
    </recommendedName>
</protein>
<evidence type="ECO:0000313" key="2">
    <source>
        <dbReference type="Proteomes" id="UP000035763"/>
    </source>
</evidence>
<name>W6K3U4_9MICO</name>
<accession>W6K3U4</accession>
<keyword evidence="2" id="KW-1185">Reference proteome</keyword>
<dbReference type="OrthoDB" id="5192284at2"/>